<keyword evidence="1" id="KW-1185">Reference proteome</keyword>
<accession>A0A914S5V7</accession>
<proteinExistence type="predicted"/>
<dbReference type="Proteomes" id="UP000887564">
    <property type="component" value="Unplaced"/>
</dbReference>
<dbReference type="WBParaSite" id="PEQ_0000961601-mRNA-1">
    <property type="protein sequence ID" value="PEQ_0000961601-mRNA-1"/>
    <property type="gene ID" value="PEQ_0000961601"/>
</dbReference>
<protein>
    <submittedName>
        <fullName evidence="2">Uncharacterized protein</fullName>
    </submittedName>
</protein>
<reference evidence="2" key="1">
    <citation type="submission" date="2022-11" db="UniProtKB">
        <authorList>
            <consortium name="WormBaseParasite"/>
        </authorList>
    </citation>
    <scope>IDENTIFICATION</scope>
</reference>
<sequence>MQIFPNAKEVRFIQRGMSKLHKSAIRDFQKEVPQHSFDSQGFGYVDFETGQRNEFRYPTTLEKNKLFVNNVHYDATSEQVKVYSSIVFGWFYENVALLIDSRLFDCSELRVNEGALRSSISTVGKSARRVIIYESHQRSKIDLVPRALSRGKADAPKPEEVDLLFDRLFPIV</sequence>
<organism evidence="1 2">
    <name type="scientific">Parascaris equorum</name>
    <name type="common">Equine roundworm</name>
    <dbReference type="NCBI Taxonomy" id="6256"/>
    <lineage>
        <taxon>Eukaryota</taxon>
        <taxon>Metazoa</taxon>
        <taxon>Ecdysozoa</taxon>
        <taxon>Nematoda</taxon>
        <taxon>Chromadorea</taxon>
        <taxon>Rhabditida</taxon>
        <taxon>Spirurina</taxon>
        <taxon>Ascaridomorpha</taxon>
        <taxon>Ascaridoidea</taxon>
        <taxon>Ascarididae</taxon>
        <taxon>Parascaris</taxon>
    </lineage>
</organism>
<name>A0A914S5V7_PAREQ</name>
<evidence type="ECO:0000313" key="1">
    <source>
        <dbReference type="Proteomes" id="UP000887564"/>
    </source>
</evidence>
<evidence type="ECO:0000313" key="2">
    <source>
        <dbReference type="WBParaSite" id="PEQ_0000961601-mRNA-1"/>
    </source>
</evidence>
<dbReference type="AlphaFoldDB" id="A0A914S5V7"/>